<feature type="domain" description="Smf/DprA SLOG" evidence="2">
    <location>
        <begin position="82"/>
        <end position="291"/>
    </location>
</feature>
<dbReference type="Proteomes" id="UP000063953">
    <property type="component" value="Chromosome"/>
</dbReference>
<reference evidence="4 5" key="1">
    <citation type="journal article" date="2015" name="Genome Announc.">
        <title>Genome Sequences of Oblitimonas alkaliphila gen. nov. sp. nov. (Proposed), a Novel Bacterium of the Pseudomonadaceae Family.</title>
        <authorList>
            <person name="Lauer A.C."/>
            <person name="Nicholson A.C."/>
            <person name="Humrighouse B.W."/>
            <person name="Emery B."/>
            <person name="Drobish A."/>
            <person name="Juieng P."/>
            <person name="Loparev V."/>
            <person name="McQuiston J.R."/>
        </authorList>
    </citation>
    <scope>NUCLEOTIDE SEQUENCE [LARGE SCALE GENOMIC DNA]</scope>
    <source>
        <strain evidence="4 5">E5571</strain>
    </source>
</reference>
<dbReference type="PATRIC" id="fig|1698449.3.peg.1182"/>
<dbReference type="PANTHER" id="PTHR43022:SF1">
    <property type="entry name" value="PROTEIN SMF"/>
    <property type="match status" value="1"/>
</dbReference>
<gene>
    <name evidence="4" type="ORF">AKN88_05885</name>
</gene>
<dbReference type="InterPro" id="IPR057666">
    <property type="entry name" value="DrpA_SLOG"/>
</dbReference>
<dbReference type="PANTHER" id="PTHR43022">
    <property type="entry name" value="PROTEIN SMF"/>
    <property type="match status" value="1"/>
</dbReference>
<protein>
    <submittedName>
        <fullName evidence="4">DNA processing protein DprA</fullName>
    </submittedName>
</protein>
<dbReference type="InterPro" id="IPR041614">
    <property type="entry name" value="DprA_WH"/>
</dbReference>
<dbReference type="NCBIfam" id="TIGR00732">
    <property type="entry name" value="dprA"/>
    <property type="match status" value="1"/>
</dbReference>
<feature type="domain" description="DprA winged helix" evidence="3">
    <location>
        <begin position="309"/>
        <end position="358"/>
    </location>
</feature>
<sequence length="373" mass="40543">MSLSQTEIAARILLQSLPEIGVKRYQGLLQHFTSAHAAVTADAEEWRQLRLPAKSIAARKHSDYLQLTDRTLAWLAQPNHHVFFIDQADYPFLLKNTAGAPNLLFAMGDHSIIEQPQLAIVGSRNASVSSKQTAFQFSKALSSAGFVVTSGLAQGIDAAAHEGAVAVNQPTIAVVGTGLNQVYPARHRPLQEAILQHGGLILSELPLDSQPLAAHFPRRNRIISGLALGVLVVEASPNSGSLITARLAAEQGREVYAIPGSIHYPGARGCHQLIREGATLVETVEHILEELQSWKSLPESSTAALDSHSELPVQQQQLLQLIQAERYQTEELAALSQLTIPDLLPLLTDLEILGLISNENGLWLYHSRKNSLI</sequence>
<dbReference type="Pfam" id="PF02481">
    <property type="entry name" value="DNA_processg_A"/>
    <property type="match status" value="1"/>
</dbReference>
<dbReference type="RefSeq" id="WP_053100692.1">
    <property type="nucleotide sequence ID" value="NZ_CP012365.1"/>
</dbReference>
<evidence type="ECO:0000259" key="2">
    <source>
        <dbReference type="Pfam" id="PF02481"/>
    </source>
</evidence>
<dbReference type="AlphaFoldDB" id="A0A0K1XDP0"/>
<name>A0A0K1XDP0_9GAMM</name>
<dbReference type="Gene3D" id="3.40.50.450">
    <property type="match status" value="1"/>
</dbReference>
<dbReference type="GO" id="GO:0009294">
    <property type="term" value="P:DNA-mediated transformation"/>
    <property type="evidence" value="ECO:0007669"/>
    <property type="project" value="InterPro"/>
</dbReference>
<dbReference type="SUPFAM" id="SSF102405">
    <property type="entry name" value="MCP/YpsA-like"/>
    <property type="match status" value="1"/>
</dbReference>
<comment type="similarity">
    <text evidence="1">Belongs to the DprA/Smf family.</text>
</comment>
<organism evidence="4 5">
    <name type="scientific">Thiopseudomonas alkaliphila</name>
    <dbReference type="NCBI Taxonomy" id="1697053"/>
    <lineage>
        <taxon>Bacteria</taxon>
        <taxon>Pseudomonadati</taxon>
        <taxon>Pseudomonadota</taxon>
        <taxon>Gammaproteobacteria</taxon>
        <taxon>Pseudomonadales</taxon>
        <taxon>Pseudomonadaceae</taxon>
        <taxon>Thiopseudomonas</taxon>
    </lineage>
</organism>
<dbReference type="InterPro" id="IPR003488">
    <property type="entry name" value="DprA"/>
</dbReference>
<keyword evidence="5" id="KW-1185">Reference proteome</keyword>
<dbReference type="EMBL" id="CP012365">
    <property type="protein sequence ID" value="AKX59515.1"/>
    <property type="molecule type" value="Genomic_DNA"/>
</dbReference>
<proteinExistence type="inferred from homology"/>
<evidence type="ECO:0000256" key="1">
    <source>
        <dbReference type="ARBA" id="ARBA00006525"/>
    </source>
</evidence>
<evidence type="ECO:0000259" key="3">
    <source>
        <dbReference type="Pfam" id="PF17782"/>
    </source>
</evidence>
<dbReference type="STRING" id="1697053.AKN87_08345"/>
<evidence type="ECO:0000313" key="4">
    <source>
        <dbReference type="EMBL" id="AKX59515.1"/>
    </source>
</evidence>
<dbReference type="Pfam" id="PF17782">
    <property type="entry name" value="WHD_DprA"/>
    <property type="match status" value="1"/>
</dbReference>
<accession>A0A0K1XDP0</accession>
<evidence type="ECO:0000313" key="5">
    <source>
        <dbReference type="Proteomes" id="UP000063953"/>
    </source>
</evidence>